<dbReference type="Proteomes" id="UP000776700">
    <property type="component" value="Unassembled WGS sequence"/>
</dbReference>
<protein>
    <submittedName>
        <fullName evidence="1">DUF111 family protein</fullName>
    </submittedName>
</protein>
<accession>A0A921T0J1</accession>
<dbReference type="EMBL" id="DYUB01000278">
    <property type="protein sequence ID" value="HJG97195.1"/>
    <property type="molecule type" value="Genomic_DNA"/>
</dbReference>
<reference evidence="1" key="1">
    <citation type="journal article" date="2021" name="PeerJ">
        <title>Extensive microbial diversity within the chicken gut microbiome revealed by metagenomics and culture.</title>
        <authorList>
            <person name="Gilroy R."/>
            <person name="Ravi A."/>
            <person name="Getino M."/>
            <person name="Pursley I."/>
            <person name="Horton D.L."/>
            <person name="Alikhan N.F."/>
            <person name="Baker D."/>
            <person name="Gharbi K."/>
            <person name="Hall N."/>
            <person name="Watson M."/>
            <person name="Adriaenssens E.M."/>
            <person name="Foster-Nyarko E."/>
            <person name="Jarju S."/>
            <person name="Secka A."/>
            <person name="Antonio M."/>
            <person name="Oren A."/>
            <person name="Chaudhuri R.R."/>
            <person name="La Ragione R."/>
            <person name="Hildebrand F."/>
            <person name="Pallen M.J."/>
        </authorList>
    </citation>
    <scope>NUCLEOTIDE SEQUENCE</scope>
    <source>
        <strain evidence="1">1277</strain>
    </source>
</reference>
<proteinExistence type="predicted"/>
<name>A0A921T0J1_9FIRM</name>
<dbReference type="Pfam" id="PF01969">
    <property type="entry name" value="Ni_insertion"/>
    <property type="match status" value="1"/>
</dbReference>
<evidence type="ECO:0000313" key="2">
    <source>
        <dbReference type="Proteomes" id="UP000776700"/>
    </source>
</evidence>
<gene>
    <name evidence="1" type="ORF">K8V90_08855</name>
</gene>
<dbReference type="InterPro" id="IPR002822">
    <property type="entry name" value="Ni_insertion"/>
</dbReference>
<reference evidence="1" key="2">
    <citation type="submission" date="2021-09" db="EMBL/GenBank/DDBJ databases">
        <authorList>
            <person name="Gilroy R."/>
        </authorList>
    </citation>
    <scope>NUCLEOTIDE SEQUENCE</scope>
    <source>
        <strain evidence="1">1277</strain>
    </source>
</reference>
<sequence length="50" mass="6087">MRYSKYNRVTLNRTFTKIKTKYGKITVKLGYYNGRLIKVTLVYEYCKKNQ</sequence>
<comment type="caution">
    <text evidence="1">The sequence shown here is derived from an EMBL/GenBank/DDBJ whole genome shotgun (WGS) entry which is preliminary data.</text>
</comment>
<organism evidence="1 2">
    <name type="scientific">Romboutsia timonensis</name>
    <dbReference type="NCBI Taxonomy" id="1776391"/>
    <lineage>
        <taxon>Bacteria</taxon>
        <taxon>Bacillati</taxon>
        <taxon>Bacillota</taxon>
        <taxon>Clostridia</taxon>
        <taxon>Peptostreptococcales</taxon>
        <taxon>Peptostreptococcaceae</taxon>
        <taxon>Romboutsia</taxon>
    </lineage>
</organism>
<dbReference type="AlphaFoldDB" id="A0A921T0J1"/>
<evidence type="ECO:0000313" key="1">
    <source>
        <dbReference type="EMBL" id="HJG97195.1"/>
    </source>
</evidence>